<comment type="caution">
    <text evidence="1">The sequence shown here is derived from an EMBL/GenBank/DDBJ whole genome shotgun (WGS) entry which is preliminary data.</text>
</comment>
<name>A0ACC1YZ20_MELAZ</name>
<keyword evidence="2" id="KW-1185">Reference proteome</keyword>
<evidence type="ECO:0000313" key="1">
    <source>
        <dbReference type="EMBL" id="KAJ4728945.1"/>
    </source>
</evidence>
<sequence>MDRRLFEAALTGDVQKLYQLLGENPLILHTYALASAGNPLYIASAYGHIDFVKEIVGLKPDLTKEVNQDGFSPMHMASANGQIEVVRELMNVDRKPCHLQGPEKKTPLHCAAIKGRVNVVSEMLSAFGECVEDVTVQRETALHLAVKNNQFEAIRDMKKENILNMKDEHGNTVIELSLGHEAIASGGLEVNATNQSGLTALDVLLIFPSEAGDREIEEILQSAGAMRMKDVNPSPIPSPEPYHQTSVNSPATAETNRQQPNDLVEYLKFKKGRFSRNNSTSGSKAHDPGISIWASVDAVAYGIFMFFNTVGFSLAIHMMYILTTKFPLQLELLLCFLAMVGTYNTAAIHRARGTMQIFISVIVGMVPVFVSLTTNLLRQRRKRRLMQLTTDP</sequence>
<protein>
    <submittedName>
        <fullName evidence="1">Ankyrin repeat family protein</fullName>
    </submittedName>
</protein>
<gene>
    <name evidence="1" type="ORF">OWV82_001800</name>
</gene>
<dbReference type="EMBL" id="CM051394">
    <property type="protein sequence ID" value="KAJ4728945.1"/>
    <property type="molecule type" value="Genomic_DNA"/>
</dbReference>
<accession>A0ACC1YZ20</accession>
<organism evidence="1 2">
    <name type="scientific">Melia azedarach</name>
    <name type="common">Chinaberry tree</name>
    <dbReference type="NCBI Taxonomy" id="155640"/>
    <lineage>
        <taxon>Eukaryota</taxon>
        <taxon>Viridiplantae</taxon>
        <taxon>Streptophyta</taxon>
        <taxon>Embryophyta</taxon>
        <taxon>Tracheophyta</taxon>
        <taxon>Spermatophyta</taxon>
        <taxon>Magnoliopsida</taxon>
        <taxon>eudicotyledons</taxon>
        <taxon>Gunneridae</taxon>
        <taxon>Pentapetalae</taxon>
        <taxon>rosids</taxon>
        <taxon>malvids</taxon>
        <taxon>Sapindales</taxon>
        <taxon>Meliaceae</taxon>
        <taxon>Melia</taxon>
    </lineage>
</organism>
<reference evidence="1 2" key="1">
    <citation type="journal article" date="2023" name="Science">
        <title>Complex scaffold remodeling in plant triterpene biosynthesis.</title>
        <authorList>
            <person name="De La Pena R."/>
            <person name="Hodgson H."/>
            <person name="Liu J.C."/>
            <person name="Stephenson M.J."/>
            <person name="Martin A.C."/>
            <person name="Owen C."/>
            <person name="Harkess A."/>
            <person name="Leebens-Mack J."/>
            <person name="Jimenez L.E."/>
            <person name="Osbourn A."/>
            <person name="Sattely E.S."/>
        </authorList>
    </citation>
    <scope>NUCLEOTIDE SEQUENCE [LARGE SCALE GENOMIC DNA]</scope>
    <source>
        <strain evidence="2">cv. JPN11</strain>
        <tissue evidence="1">Leaf</tissue>
    </source>
</reference>
<dbReference type="Proteomes" id="UP001164539">
    <property type="component" value="Chromosome 1"/>
</dbReference>
<proteinExistence type="predicted"/>
<evidence type="ECO:0000313" key="2">
    <source>
        <dbReference type="Proteomes" id="UP001164539"/>
    </source>
</evidence>